<proteinExistence type="predicted"/>
<dbReference type="AlphaFoldDB" id="A0A9W8TM17"/>
<protein>
    <submittedName>
        <fullName evidence="2">Uncharacterized protein</fullName>
    </submittedName>
</protein>
<gene>
    <name evidence="1" type="ORF">NPX13_g10619</name>
    <name evidence="2" type="ORF">NPX13_g5808</name>
</gene>
<reference evidence="2" key="1">
    <citation type="submission" date="2022-07" db="EMBL/GenBank/DDBJ databases">
        <title>Genome Sequence of Xylaria arbuscula.</title>
        <authorList>
            <person name="Buettner E."/>
        </authorList>
    </citation>
    <scope>NUCLEOTIDE SEQUENCE</scope>
    <source>
        <strain evidence="2">VT107</strain>
    </source>
</reference>
<sequence length="261" mass="30102">MASVVTSTTAEWSVHFVPKGTRPPAPAHFHLIGTAGDGQYDQLAISSGRELPDWIKLHCRRLNGSFEASVTRPSDGLIRVQGIRQARKIAMREFRDNALNGIEHYGRPIGEVYRHHPEYEHCRLFVEWSMFLDDIKASENFDFLTWWRETLQQLCSADNTWDEEDLLHKLALLRRILELSGGCEDIIQRSRYLQDTAPVDRLRALGMSIDVEGTTHLDVLDLDEACCFLNRCEVFKTKPITEEDMQDWEEKLYVHVLVTAF</sequence>
<name>A0A9W8TM17_9PEZI</name>
<dbReference type="Proteomes" id="UP001148614">
    <property type="component" value="Unassembled WGS sequence"/>
</dbReference>
<evidence type="ECO:0000313" key="1">
    <source>
        <dbReference type="EMBL" id="KAJ3554400.1"/>
    </source>
</evidence>
<dbReference type="EMBL" id="JANPWZ010003078">
    <property type="protein sequence ID" value="KAJ3554400.1"/>
    <property type="molecule type" value="Genomic_DNA"/>
</dbReference>
<accession>A0A9W8TM17</accession>
<comment type="caution">
    <text evidence="2">The sequence shown here is derived from an EMBL/GenBank/DDBJ whole genome shotgun (WGS) entry which is preliminary data.</text>
</comment>
<keyword evidence="3" id="KW-1185">Reference proteome</keyword>
<organism evidence="2 3">
    <name type="scientific">Xylaria arbuscula</name>
    <dbReference type="NCBI Taxonomy" id="114810"/>
    <lineage>
        <taxon>Eukaryota</taxon>
        <taxon>Fungi</taxon>
        <taxon>Dikarya</taxon>
        <taxon>Ascomycota</taxon>
        <taxon>Pezizomycotina</taxon>
        <taxon>Sordariomycetes</taxon>
        <taxon>Xylariomycetidae</taxon>
        <taxon>Xylariales</taxon>
        <taxon>Xylariaceae</taxon>
        <taxon>Xylaria</taxon>
    </lineage>
</organism>
<evidence type="ECO:0000313" key="2">
    <source>
        <dbReference type="EMBL" id="KAJ3570198.1"/>
    </source>
</evidence>
<dbReference type="EMBL" id="JANPWZ010000959">
    <property type="protein sequence ID" value="KAJ3570198.1"/>
    <property type="molecule type" value="Genomic_DNA"/>
</dbReference>
<evidence type="ECO:0000313" key="3">
    <source>
        <dbReference type="Proteomes" id="UP001148614"/>
    </source>
</evidence>